<dbReference type="Gene3D" id="3.30.1490.20">
    <property type="entry name" value="ATP-grasp fold, A domain"/>
    <property type="match status" value="1"/>
</dbReference>
<dbReference type="PANTHER" id="PTHR43615">
    <property type="entry name" value="PHOSPHOENOLPYRUVATE SYNTHASE-RELATED"/>
    <property type="match status" value="1"/>
</dbReference>
<feature type="region of interest" description="Disordered" evidence="1">
    <location>
        <begin position="853"/>
        <end position="875"/>
    </location>
</feature>
<gene>
    <name evidence="4" type="ORF">C461_04217</name>
</gene>
<evidence type="ECO:0000313" key="4">
    <source>
        <dbReference type="EMBL" id="EMA68804.1"/>
    </source>
</evidence>
<accession>M0PGT9</accession>
<keyword evidence="4" id="KW-0808">Transferase</keyword>
<feature type="domain" description="Pyruvate phosphate dikinase AMP/ATP-binding" evidence="3">
    <location>
        <begin position="2"/>
        <end position="281"/>
    </location>
</feature>
<sequence length="875" mass="95929">MPVPAGACVTTAAYQVLVDELDIRAEIESLAELDPERADEIATKSEELRTKIREREIPEDVQRAILNAVDTLDADSYAVRSSATAEDLPTASFAGMHETFLGIDQENVPEYVQECIASLFTERAVSYRLRNGVSHSEVGMAVVVQTMVEPEVAGVLFTADPVSGNRHIASIDANYGLGDTVVAGDVSPDNARVDRRTREVLEYEVGEKHLALRLGKDGRDEPSLEEVSTVRRESRALTDPQLRKLVELGGGVEELLGSPQDIEWALVDDEFLLLQSRPITSLYPLPSPAPADDQLHIYFSIGHQQAMAEALPPLVVDWMRETVNRSVARFQSAESEPSFAVEAGHRVYVDLTPLLRGEVTRKIALRVLDSMSEPATRALEDILDRHDDTVSHDTLTNRLQKLGRMSRRFLPLAVSNAPHLLAGLLKPFLFGPPDAERVRAGVERAGEKMATRVSHPESLSERIRVAFEGTDLGTLAASVGSKSMPYLLAGVVAGNVLERLYPDAGDELTALSRGFDDEIATEINQRLGDLADTARKHPDVEAAIREESSLSEIEDIDGGKQFVAAFETFLDDFGFRASNEIDLSRPRWRDDPSILFQTIRSNLRSSDQGEHRKHLAQLKQDAGEAAETIENRASRGLFGPVKRPIVGQLIHVYRGGIQLREHHKHGSARFLAAVHDCVSDAGTELAMAGVLEHPEDVWFLRKRELLDALDSESTLDVDITERRDTHQRYASMRAPPILTSEGETPTGKRDGSPSEHVFTGTPVSSGVVEGVAKVMHDPSEQSMSKGEILVAPSTDVGWTPLFQDAAGLVMEVGGRMTHGALVAREYGIPAVVSVANATDEIRTGERIRIDGERGTVELLDRTDRPTGDSNSESKR</sequence>
<dbReference type="InterPro" id="IPR008279">
    <property type="entry name" value="PEP-util_enz_mobile_dom"/>
</dbReference>
<dbReference type="PANTHER" id="PTHR43615:SF1">
    <property type="entry name" value="PPDK_N DOMAIN-CONTAINING PROTEIN"/>
    <property type="match status" value="1"/>
</dbReference>
<dbReference type="GO" id="GO:0005524">
    <property type="term" value="F:ATP binding"/>
    <property type="evidence" value="ECO:0007669"/>
    <property type="project" value="InterPro"/>
</dbReference>
<name>M0PGT9_9EURY</name>
<feature type="domain" description="PEP-utilising enzyme mobile" evidence="2">
    <location>
        <begin position="784"/>
        <end position="854"/>
    </location>
</feature>
<dbReference type="Pfam" id="PF00391">
    <property type="entry name" value="PEP-utilizers"/>
    <property type="match status" value="1"/>
</dbReference>
<dbReference type="GO" id="GO:0016301">
    <property type="term" value="F:kinase activity"/>
    <property type="evidence" value="ECO:0007669"/>
    <property type="project" value="UniProtKB-KW"/>
</dbReference>
<feature type="region of interest" description="Disordered" evidence="1">
    <location>
        <begin position="733"/>
        <end position="762"/>
    </location>
</feature>
<dbReference type="Pfam" id="PF01326">
    <property type="entry name" value="PPDK_N"/>
    <property type="match status" value="1"/>
</dbReference>
<organism evidence="4 5">
    <name type="scientific">Halorubrum aidingense JCM 13560</name>
    <dbReference type="NCBI Taxonomy" id="1230454"/>
    <lineage>
        <taxon>Archaea</taxon>
        <taxon>Methanobacteriati</taxon>
        <taxon>Methanobacteriota</taxon>
        <taxon>Stenosarchaea group</taxon>
        <taxon>Halobacteria</taxon>
        <taxon>Halobacteriales</taxon>
        <taxon>Haloferacaceae</taxon>
        <taxon>Halorubrum</taxon>
    </lineage>
</organism>
<keyword evidence="4" id="KW-0418">Kinase</keyword>
<dbReference type="InterPro" id="IPR051549">
    <property type="entry name" value="PEP_Utilizing_Enz"/>
</dbReference>
<evidence type="ECO:0000259" key="2">
    <source>
        <dbReference type="Pfam" id="PF00391"/>
    </source>
</evidence>
<reference evidence="4 5" key="1">
    <citation type="journal article" date="2014" name="PLoS Genet.">
        <title>Phylogenetically driven sequencing of extremely halophilic archaea reveals strategies for static and dynamic osmo-response.</title>
        <authorList>
            <person name="Becker E.A."/>
            <person name="Seitzer P.M."/>
            <person name="Tritt A."/>
            <person name="Larsen D."/>
            <person name="Krusor M."/>
            <person name="Yao A.I."/>
            <person name="Wu D."/>
            <person name="Madern D."/>
            <person name="Eisen J.A."/>
            <person name="Darling A.E."/>
            <person name="Facciotti M.T."/>
        </authorList>
    </citation>
    <scope>NUCLEOTIDE SEQUENCE [LARGE SCALE GENOMIC DNA]</scope>
    <source>
        <strain evidence="4 5">JCM 13560</strain>
    </source>
</reference>
<dbReference type="SUPFAM" id="SSF52009">
    <property type="entry name" value="Phosphohistidine domain"/>
    <property type="match status" value="1"/>
</dbReference>
<dbReference type="InterPro" id="IPR013815">
    <property type="entry name" value="ATP_grasp_subdomain_1"/>
</dbReference>
<dbReference type="InterPro" id="IPR036637">
    <property type="entry name" value="Phosphohistidine_dom_sf"/>
</dbReference>
<protein>
    <submittedName>
        <fullName evidence="4">Phosphoenolpyruvate synthase / pyruvate, water dikinase</fullName>
    </submittedName>
</protein>
<keyword evidence="5" id="KW-1185">Reference proteome</keyword>
<comment type="caution">
    <text evidence="4">The sequence shown here is derived from an EMBL/GenBank/DDBJ whole genome shotgun (WGS) entry which is preliminary data.</text>
</comment>
<evidence type="ECO:0000259" key="3">
    <source>
        <dbReference type="Pfam" id="PF01326"/>
    </source>
</evidence>
<proteinExistence type="predicted"/>
<evidence type="ECO:0000256" key="1">
    <source>
        <dbReference type="SAM" id="MobiDB-lite"/>
    </source>
</evidence>
<dbReference type="SUPFAM" id="SSF56059">
    <property type="entry name" value="Glutathione synthetase ATP-binding domain-like"/>
    <property type="match status" value="1"/>
</dbReference>
<keyword evidence="4" id="KW-0670">Pyruvate</keyword>
<dbReference type="AlphaFoldDB" id="M0PGT9"/>
<dbReference type="Gene3D" id="3.50.30.10">
    <property type="entry name" value="Phosphohistidine domain"/>
    <property type="match status" value="1"/>
</dbReference>
<evidence type="ECO:0000313" key="5">
    <source>
        <dbReference type="Proteomes" id="UP000011575"/>
    </source>
</evidence>
<dbReference type="InterPro" id="IPR002192">
    <property type="entry name" value="PPDK_AMP/ATP-bd"/>
</dbReference>
<dbReference type="Proteomes" id="UP000011575">
    <property type="component" value="Unassembled WGS sequence"/>
</dbReference>
<dbReference type="EMBL" id="AOJI01000017">
    <property type="protein sequence ID" value="EMA68804.1"/>
    <property type="molecule type" value="Genomic_DNA"/>
</dbReference>
<dbReference type="Gene3D" id="3.30.470.20">
    <property type="entry name" value="ATP-grasp fold, B domain"/>
    <property type="match status" value="1"/>
</dbReference>
<dbReference type="STRING" id="1230454.C461_04217"/>
<dbReference type="PATRIC" id="fig|1230454.4.peg.870"/>